<sequence length="69" mass="7851">MNPETFMRYRGRILGLLIAIVFSILYLTIGFGYTVAVAIFVLIGYLIGKWIDGDLDVSTYIQALFSRRD</sequence>
<evidence type="ECO:0000313" key="3">
    <source>
        <dbReference type="Proteomes" id="UP001418796"/>
    </source>
</evidence>
<proteinExistence type="predicted"/>
<organism evidence="2 3">
    <name type="scientific">Alkalicoccobacillus gibsonii</name>
    <dbReference type="NCBI Taxonomy" id="79881"/>
    <lineage>
        <taxon>Bacteria</taxon>
        <taxon>Bacillati</taxon>
        <taxon>Bacillota</taxon>
        <taxon>Bacilli</taxon>
        <taxon>Bacillales</taxon>
        <taxon>Bacillaceae</taxon>
        <taxon>Alkalicoccobacillus</taxon>
    </lineage>
</organism>
<evidence type="ECO:0000256" key="1">
    <source>
        <dbReference type="SAM" id="Phobius"/>
    </source>
</evidence>
<keyword evidence="1" id="KW-1133">Transmembrane helix</keyword>
<name>A0ABU9VL78_9BACI</name>
<comment type="caution">
    <text evidence="2">The sequence shown here is derived from an EMBL/GenBank/DDBJ whole genome shotgun (WGS) entry which is preliminary data.</text>
</comment>
<dbReference type="Proteomes" id="UP001418796">
    <property type="component" value="Unassembled WGS sequence"/>
</dbReference>
<keyword evidence="1" id="KW-0812">Transmembrane</keyword>
<dbReference type="InterPro" id="IPR018730">
    <property type="entry name" value="DUF2273"/>
</dbReference>
<gene>
    <name evidence="2" type="ORF">MKY91_16040</name>
</gene>
<evidence type="ECO:0000313" key="2">
    <source>
        <dbReference type="EMBL" id="MEN0644663.1"/>
    </source>
</evidence>
<protein>
    <submittedName>
        <fullName evidence="2">DUF2273 domain-containing protein</fullName>
    </submittedName>
</protein>
<accession>A0ABU9VL78</accession>
<keyword evidence="1" id="KW-0472">Membrane</keyword>
<reference evidence="2 3" key="1">
    <citation type="submission" date="2024-03" db="EMBL/GenBank/DDBJ databases">
        <title>Bacilli Hybrid Assemblies.</title>
        <authorList>
            <person name="Kovac J."/>
        </authorList>
    </citation>
    <scope>NUCLEOTIDE SEQUENCE [LARGE SCALE GENOMIC DNA]</scope>
    <source>
        <strain evidence="2 3">FSL R7-0666</strain>
    </source>
</reference>
<dbReference type="Pfam" id="PF10031">
    <property type="entry name" value="DUF2273"/>
    <property type="match status" value="1"/>
</dbReference>
<keyword evidence="3" id="KW-1185">Reference proteome</keyword>
<feature type="transmembrane region" description="Helical" evidence="1">
    <location>
        <begin position="14"/>
        <end position="47"/>
    </location>
</feature>
<dbReference type="RefSeq" id="WP_203088260.1">
    <property type="nucleotide sequence ID" value="NZ_JAEUZA010000002.1"/>
</dbReference>
<dbReference type="EMBL" id="JBCITK010000001">
    <property type="protein sequence ID" value="MEN0644663.1"/>
    <property type="molecule type" value="Genomic_DNA"/>
</dbReference>